<comment type="subcellular location">
    <subcellularLocation>
        <location evidence="1">Nucleus inner membrane</location>
        <topology evidence="1">Multi-pass membrane protein</topology>
        <orientation evidence="1">Nucleoplasmic side</orientation>
    </subcellularLocation>
</comment>
<evidence type="ECO:0000259" key="9">
    <source>
        <dbReference type="PROSITE" id="PS50835"/>
    </source>
</evidence>
<evidence type="ECO:0000256" key="6">
    <source>
        <dbReference type="ARBA" id="ARBA00023136"/>
    </source>
</evidence>
<keyword evidence="7" id="KW-0539">Nucleus</keyword>
<dbReference type="SMART" id="SM00409">
    <property type="entry name" value="IG"/>
    <property type="match status" value="1"/>
</dbReference>
<dbReference type="SUPFAM" id="SSF48726">
    <property type="entry name" value="Immunoglobulin"/>
    <property type="match status" value="1"/>
</dbReference>
<keyword evidence="3 8" id="KW-0812">Transmembrane</keyword>
<gene>
    <name evidence="10" type="ORF">pipiens_015231</name>
</gene>
<name>A0ABD1CRJ4_CULPP</name>
<evidence type="ECO:0000256" key="3">
    <source>
        <dbReference type="ARBA" id="ARBA00022692"/>
    </source>
</evidence>
<feature type="transmembrane region" description="Helical" evidence="8">
    <location>
        <begin position="138"/>
        <end position="158"/>
    </location>
</feature>
<feature type="transmembrane region" description="Helical" evidence="8">
    <location>
        <begin position="170"/>
        <end position="192"/>
    </location>
</feature>
<dbReference type="InterPro" id="IPR019358">
    <property type="entry name" value="NEMP_fam"/>
</dbReference>
<feature type="transmembrane region" description="Helical" evidence="8">
    <location>
        <begin position="204"/>
        <end position="223"/>
    </location>
</feature>
<dbReference type="GO" id="GO:0005637">
    <property type="term" value="C:nuclear inner membrane"/>
    <property type="evidence" value="ECO:0007669"/>
    <property type="project" value="UniProtKB-SubCell"/>
</dbReference>
<dbReference type="Pfam" id="PF10225">
    <property type="entry name" value="NEMP"/>
    <property type="match status" value="1"/>
</dbReference>
<dbReference type="InterPro" id="IPR003599">
    <property type="entry name" value="Ig_sub"/>
</dbReference>
<dbReference type="InterPro" id="IPR013783">
    <property type="entry name" value="Ig-like_fold"/>
</dbReference>
<keyword evidence="4" id="KW-0732">Signal</keyword>
<dbReference type="PANTHER" id="PTHR13598">
    <property type="entry name" value="AT07567P-RELATED"/>
    <property type="match status" value="1"/>
</dbReference>
<feature type="domain" description="Ig-like" evidence="9">
    <location>
        <begin position="334"/>
        <end position="442"/>
    </location>
</feature>
<feature type="transmembrane region" description="Helical" evidence="8">
    <location>
        <begin position="229"/>
        <end position="249"/>
    </location>
</feature>
<sequence>LTSLSGAQIHLPLCFLASLLLLPGTCPIWAATQGVGVHYLEPDGVNADLPDPNRIVRPELSTFCYRGKDKQLGRLFQTVILNCDHDDFSQYEDGNPEKVRAHHETEQSLLSFNFLSNSRKKLFVVVYLTSKIFLRKPMMYGVMLGGWTLGFYFALMLFDNLRLIFVTYQVYVFWYVLVTGFISFVVCSRMGPPKNQRSKNLLKWRLRLAAIGAIFFLTAYREATTGFCIALFICYYFPRILLTRVSSLYRRRFLPKRRLLIVEEFNEQGARETIKALDELREPRMDAYRQQQQLMVQRAAVSTGLTGSDKAFAVDLTSQGDYDLQKLACSDRLSTWFLIENETVSVLRSEKVELTCPIDIATCGELHSLKWFKGTDRIAVVSGDGEVAKVEGSFNDRVSLDHKAQSSRLVFKSVEIADEDTYLCETTFLEPSESCDNSGAYSIALNVYGKYRENLLDSR</sequence>
<organism evidence="10 11">
    <name type="scientific">Culex pipiens pipiens</name>
    <name type="common">Northern house mosquito</name>
    <dbReference type="NCBI Taxonomy" id="38569"/>
    <lineage>
        <taxon>Eukaryota</taxon>
        <taxon>Metazoa</taxon>
        <taxon>Ecdysozoa</taxon>
        <taxon>Arthropoda</taxon>
        <taxon>Hexapoda</taxon>
        <taxon>Insecta</taxon>
        <taxon>Pterygota</taxon>
        <taxon>Neoptera</taxon>
        <taxon>Endopterygota</taxon>
        <taxon>Diptera</taxon>
        <taxon>Nematocera</taxon>
        <taxon>Culicoidea</taxon>
        <taxon>Culicidae</taxon>
        <taxon>Culicinae</taxon>
        <taxon>Culicini</taxon>
        <taxon>Culex</taxon>
        <taxon>Culex</taxon>
    </lineage>
</organism>
<comment type="caution">
    <text evidence="10">The sequence shown here is derived from an EMBL/GenBank/DDBJ whole genome shotgun (WGS) entry which is preliminary data.</text>
</comment>
<evidence type="ECO:0000256" key="1">
    <source>
        <dbReference type="ARBA" id="ARBA00004575"/>
    </source>
</evidence>
<dbReference type="AlphaFoldDB" id="A0ABD1CRJ4"/>
<dbReference type="Proteomes" id="UP001562425">
    <property type="component" value="Unassembled WGS sequence"/>
</dbReference>
<keyword evidence="6 8" id="KW-0472">Membrane</keyword>
<evidence type="ECO:0000256" key="5">
    <source>
        <dbReference type="ARBA" id="ARBA00022989"/>
    </source>
</evidence>
<proteinExistence type="inferred from homology"/>
<dbReference type="PANTHER" id="PTHR13598:SF1">
    <property type="entry name" value="AT07567P-RELATED"/>
    <property type="match status" value="1"/>
</dbReference>
<keyword evidence="11" id="KW-1185">Reference proteome</keyword>
<accession>A0ABD1CRJ4</accession>
<dbReference type="Gene3D" id="2.60.40.10">
    <property type="entry name" value="Immunoglobulins"/>
    <property type="match status" value="1"/>
</dbReference>
<keyword evidence="5 8" id="KW-1133">Transmembrane helix</keyword>
<dbReference type="InterPro" id="IPR036179">
    <property type="entry name" value="Ig-like_dom_sf"/>
</dbReference>
<evidence type="ECO:0000313" key="11">
    <source>
        <dbReference type="Proteomes" id="UP001562425"/>
    </source>
</evidence>
<protein>
    <recommendedName>
        <fullName evidence="9">Ig-like domain-containing protein</fullName>
    </recommendedName>
</protein>
<evidence type="ECO:0000256" key="2">
    <source>
        <dbReference type="ARBA" id="ARBA00005748"/>
    </source>
</evidence>
<dbReference type="EMBL" id="JBEHCU010009971">
    <property type="protein sequence ID" value="KAL1378983.1"/>
    <property type="molecule type" value="Genomic_DNA"/>
</dbReference>
<evidence type="ECO:0000256" key="4">
    <source>
        <dbReference type="ARBA" id="ARBA00022729"/>
    </source>
</evidence>
<evidence type="ECO:0000256" key="7">
    <source>
        <dbReference type="ARBA" id="ARBA00023242"/>
    </source>
</evidence>
<dbReference type="PROSITE" id="PS50835">
    <property type="entry name" value="IG_LIKE"/>
    <property type="match status" value="1"/>
</dbReference>
<evidence type="ECO:0000256" key="8">
    <source>
        <dbReference type="SAM" id="Phobius"/>
    </source>
</evidence>
<dbReference type="InterPro" id="IPR007110">
    <property type="entry name" value="Ig-like_dom"/>
</dbReference>
<reference evidence="10 11" key="1">
    <citation type="submission" date="2024-05" db="EMBL/GenBank/DDBJ databases">
        <title>Culex pipiens pipiens assembly and annotation.</title>
        <authorList>
            <person name="Alout H."/>
            <person name="Durand T."/>
        </authorList>
    </citation>
    <scope>NUCLEOTIDE SEQUENCE [LARGE SCALE GENOMIC DNA]</scope>
    <source>
        <strain evidence="10">HA-2024</strain>
        <tissue evidence="10">Whole body</tissue>
    </source>
</reference>
<feature type="non-terminal residue" evidence="10">
    <location>
        <position position="1"/>
    </location>
</feature>
<evidence type="ECO:0000313" key="10">
    <source>
        <dbReference type="EMBL" id="KAL1378983.1"/>
    </source>
</evidence>
<comment type="similarity">
    <text evidence="2">Belongs to the NEMP family.</text>
</comment>